<sequence length="360" mass="40316">MSSTPISPAVPGMDPRFAPSSQPPKFWSPPPGPEKPACPYQVDFAVKIKRHTPPPPFGDPYRDPGAWRERSDLHLHSATQTEAVLAYLPLERENILSASSCPPTTLTILKALAMANGRGAQLVVCSIFDPIYYPFEAPEVTHVPDNVAWRAGCARPITLACVPQKYFGSWTFTLPISHMRRKQQWSIRLVLMDNIWGRSIQSVCCDPAALSCYSEPDRLDILAVVLDSVVRHRHAGVDQRDLASRDAILRPHSSALAGNKQPLPQPVIIDYITAVCIRPFRDGKRPFQLKELPENNMQFFWNTSFADFQGWTLSKWDASANLRQQWFKERLGGNAASQYAPVTAKLEFADYQRLSTTCTS</sequence>
<evidence type="ECO:0000313" key="3">
    <source>
        <dbReference type="Proteomes" id="UP001303647"/>
    </source>
</evidence>
<organism evidence="2 3">
    <name type="scientific">Corynascus novoguineensis</name>
    <dbReference type="NCBI Taxonomy" id="1126955"/>
    <lineage>
        <taxon>Eukaryota</taxon>
        <taxon>Fungi</taxon>
        <taxon>Dikarya</taxon>
        <taxon>Ascomycota</taxon>
        <taxon>Pezizomycotina</taxon>
        <taxon>Sordariomycetes</taxon>
        <taxon>Sordariomycetidae</taxon>
        <taxon>Sordariales</taxon>
        <taxon>Chaetomiaceae</taxon>
        <taxon>Corynascus</taxon>
    </lineage>
</organism>
<dbReference type="Proteomes" id="UP001303647">
    <property type="component" value="Unassembled WGS sequence"/>
</dbReference>
<comment type="caution">
    <text evidence="2">The sequence shown here is derived from an EMBL/GenBank/DDBJ whole genome shotgun (WGS) entry which is preliminary data.</text>
</comment>
<reference evidence="2" key="1">
    <citation type="journal article" date="2023" name="Mol. Phylogenet. Evol.">
        <title>Genome-scale phylogeny and comparative genomics of the fungal order Sordariales.</title>
        <authorList>
            <person name="Hensen N."/>
            <person name="Bonometti L."/>
            <person name="Westerberg I."/>
            <person name="Brannstrom I.O."/>
            <person name="Guillou S."/>
            <person name="Cros-Aarteil S."/>
            <person name="Calhoun S."/>
            <person name="Haridas S."/>
            <person name="Kuo A."/>
            <person name="Mondo S."/>
            <person name="Pangilinan J."/>
            <person name="Riley R."/>
            <person name="LaButti K."/>
            <person name="Andreopoulos B."/>
            <person name="Lipzen A."/>
            <person name="Chen C."/>
            <person name="Yan M."/>
            <person name="Daum C."/>
            <person name="Ng V."/>
            <person name="Clum A."/>
            <person name="Steindorff A."/>
            <person name="Ohm R.A."/>
            <person name="Martin F."/>
            <person name="Silar P."/>
            <person name="Natvig D.O."/>
            <person name="Lalanne C."/>
            <person name="Gautier V."/>
            <person name="Ament-Velasquez S.L."/>
            <person name="Kruys A."/>
            <person name="Hutchinson M.I."/>
            <person name="Powell A.J."/>
            <person name="Barry K."/>
            <person name="Miller A.N."/>
            <person name="Grigoriev I.V."/>
            <person name="Debuchy R."/>
            <person name="Gladieux P."/>
            <person name="Hiltunen Thoren M."/>
            <person name="Johannesson H."/>
        </authorList>
    </citation>
    <scope>NUCLEOTIDE SEQUENCE</scope>
    <source>
        <strain evidence="2">CBS 359.72</strain>
    </source>
</reference>
<keyword evidence="3" id="KW-1185">Reference proteome</keyword>
<name>A0AAN7HUR0_9PEZI</name>
<evidence type="ECO:0000313" key="2">
    <source>
        <dbReference type="EMBL" id="KAK4251554.1"/>
    </source>
</evidence>
<dbReference type="AlphaFoldDB" id="A0AAN7HUR0"/>
<gene>
    <name evidence="2" type="ORF">C7999DRAFT_37589</name>
</gene>
<dbReference type="EMBL" id="MU857605">
    <property type="protein sequence ID" value="KAK4251554.1"/>
    <property type="molecule type" value="Genomic_DNA"/>
</dbReference>
<accession>A0AAN7HUR0</accession>
<feature type="region of interest" description="Disordered" evidence="1">
    <location>
        <begin position="1"/>
        <end position="37"/>
    </location>
</feature>
<feature type="compositionally biased region" description="Pro residues" evidence="1">
    <location>
        <begin position="26"/>
        <end position="36"/>
    </location>
</feature>
<proteinExistence type="predicted"/>
<reference evidence="2" key="2">
    <citation type="submission" date="2023-05" db="EMBL/GenBank/DDBJ databases">
        <authorList>
            <consortium name="Lawrence Berkeley National Laboratory"/>
            <person name="Steindorff A."/>
            <person name="Hensen N."/>
            <person name="Bonometti L."/>
            <person name="Westerberg I."/>
            <person name="Brannstrom I.O."/>
            <person name="Guillou S."/>
            <person name="Cros-Aarteil S."/>
            <person name="Calhoun S."/>
            <person name="Haridas S."/>
            <person name="Kuo A."/>
            <person name="Mondo S."/>
            <person name="Pangilinan J."/>
            <person name="Riley R."/>
            <person name="Labutti K."/>
            <person name="Andreopoulos B."/>
            <person name="Lipzen A."/>
            <person name="Chen C."/>
            <person name="Yanf M."/>
            <person name="Daum C."/>
            <person name="Ng V."/>
            <person name="Clum A."/>
            <person name="Ohm R."/>
            <person name="Martin F."/>
            <person name="Silar P."/>
            <person name="Natvig D."/>
            <person name="Lalanne C."/>
            <person name="Gautier V."/>
            <person name="Ament-Velasquez S.L."/>
            <person name="Kruys A."/>
            <person name="Hutchinson M.I."/>
            <person name="Powell A.J."/>
            <person name="Barry K."/>
            <person name="Miller A.N."/>
            <person name="Grigoriev I.V."/>
            <person name="Debuchy R."/>
            <person name="Gladieux P."/>
            <person name="Thoren M.H."/>
            <person name="Johannesson H."/>
        </authorList>
    </citation>
    <scope>NUCLEOTIDE SEQUENCE</scope>
    <source>
        <strain evidence="2">CBS 359.72</strain>
    </source>
</reference>
<protein>
    <submittedName>
        <fullName evidence="2">Uncharacterized protein</fullName>
    </submittedName>
</protein>
<evidence type="ECO:0000256" key="1">
    <source>
        <dbReference type="SAM" id="MobiDB-lite"/>
    </source>
</evidence>